<gene>
    <name evidence="3" type="ORF">ULMS_04870</name>
</gene>
<feature type="domain" description="SCP" evidence="2">
    <location>
        <begin position="54"/>
        <end position="164"/>
    </location>
</feature>
<evidence type="ECO:0000313" key="4">
    <source>
        <dbReference type="Proteomes" id="UP000326994"/>
    </source>
</evidence>
<dbReference type="PANTHER" id="PTHR31157:SF1">
    <property type="entry name" value="SCP DOMAIN-CONTAINING PROTEIN"/>
    <property type="match status" value="1"/>
</dbReference>
<name>A0A5J4FXX8_9FLAO</name>
<evidence type="ECO:0000313" key="3">
    <source>
        <dbReference type="EMBL" id="GEQ84979.1"/>
    </source>
</evidence>
<dbReference type="Gene3D" id="3.40.33.10">
    <property type="entry name" value="CAP"/>
    <property type="match status" value="1"/>
</dbReference>
<organism evidence="3 4">
    <name type="scientific">Patiriisocius marinistellae</name>
    <dbReference type="NCBI Taxonomy" id="2494560"/>
    <lineage>
        <taxon>Bacteria</taxon>
        <taxon>Pseudomonadati</taxon>
        <taxon>Bacteroidota</taxon>
        <taxon>Flavobacteriia</taxon>
        <taxon>Flavobacteriales</taxon>
        <taxon>Flavobacteriaceae</taxon>
        <taxon>Patiriisocius</taxon>
    </lineage>
</organism>
<dbReference type="Proteomes" id="UP000326994">
    <property type="component" value="Unassembled WGS sequence"/>
</dbReference>
<dbReference type="InterPro" id="IPR035940">
    <property type="entry name" value="CAP_sf"/>
</dbReference>
<sequence>MRTLNTTLLAFVLLFTVASCSTEDTNTVEEANYAIDLNLAHETDWEMAEEILILVNEHRATLGLNAIKKDKQHASAYAVDHTKYMIDLKQINHDNFQYRTQALKGQGAEKVGENVAFGYTDAQTVVTAWLNSVGHRRAIEGDFTHSGFGIIPNSNGTYYFTQLFYKR</sequence>
<keyword evidence="1" id="KW-0732">Signal</keyword>
<dbReference type="SUPFAM" id="SSF55797">
    <property type="entry name" value="PR-1-like"/>
    <property type="match status" value="1"/>
</dbReference>
<dbReference type="Pfam" id="PF00188">
    <property type="entry name" value="CAP"/>
    <property type="match status" value="1"/>
</dbReference>
<dbReference type="AlphaFoldDB" id="A0A5J4FXX8"/>
<dbReference type="RefSeq" id="WP_151892918.1">
    <property type="nucleotide sequence ID" value="NZ_BKCF01000001.1"/>
</dbReference>
<evidence type="ECO:0000256" key="1">
    <source>
        <dbReference type="SAM" id="SignalP"/>
    </source>
</evidence>
<protein>
    <recommendedName>
        <fullName evidence="2">SCP domain-containing protein</fullName>
    </recommendedName>
</protein>
<proteinExistence type="predicted"/>
<dbReference type="EMBL" id="BKCF01000001">
    <property type="protein sequence ID" value="GEQ84979.1"/>
    <property type="molecule type" value="Genomic_DNA"/>
</dbReference>
<feature type="signal peptide" evidence="1">
    <location>
        <begin position="1"/>
        <end position="21"/>
    </location>
</feature>
<feature type="chain" id="PRO_5023881604" description="SCP domain-containing protein" evidence="1">
    <location>
        <begin position="22"/>
        <end position="167"/>
    </location>
</feature>
<dbReference type="InterPro" id="IPR014044">
    <property type="entry name" value="CAP_dom"/>
</dbReference>
<comment type="caution">
    <text evidence="3">The sequence shown here is derived from an EMBL/GenBank/DDBJ whole genome shotgun (WGS) entry which is preliminary data.</text>
</comment>
<reference evidence="3 4" key="1">
    <citation type="submission" date="2019-08" db="EMBL/GenBank/DDBJ databases">
        <title>Ulvibacter marinistellae sp. nov., isolated from a starfish, Patiria pectinifera.</title>
        <authorList>
            <person name="Kawano K."/>
            <person name="Ushijima N."/>
            <person name="Kihara M."/>
            <person name="Itoh H."/>
        </authorList>
    </citation>
    <scope>NUCLEOTIDE SEQUENCE [LARGE SCALE GENOMIC DNA]</scope>
    <source>
        <strain evidence="3 4">KK4</strain>
    </source>
</reference>
<keyword evidence="4" id="KW-1185">Reference proteome</keyword>
<dbReference type="OrthoDB" id="982527at2"/>
<dbReference type="PANTHER" id="PTHR31157">
    <property type="entry name" value="SCP DOMAIN-CONTAINING PROTEIN"/>
    <property type="match status" value="1"/>
</dbReference>
<evidence type="ECO:0000259" key="2">
    <source>
        <dbReference type="Pfam" id="PF00188"/>
    </source>
</evidence>
<dbReference type="PROSITE" id="PS51257">
    <property type="entry name" value="PROKAR_LIPOPROTEIN"/>
    <property type="match status" value="1"/>
</dbReference>
<accession>A0A5J4FXX8</accession>
<dbReference type="CDD" id="cd05379">
    <property type="entry name" value="CAP_bacterial"/>
    <property type="match status" value="1"/>
</dbReference>